<reference evidence="2 3" key="1">
    <citation type="journal article" date="2023" name="Genes (Basel)">
        <title>Chromosome-Level Genome Assembly and Circadian Gene Repertoire of the Patagonia Blennie Eleginops maclovinus-The Closest Ancestral Proxy of Antarctic Cryonotothenioids.</title>
        <authorList>
            <person name="Cheng C.C."/>
            <person name="Rivera-Colon A.G."/>
            <person name="Minhas B.F."/>
            <person name="Wilson L."/>
            <person name="Rayamajhi N."/>
            <person name="Vargas-Chacoff L."/>
            <person name="Catchen J.M."/>
        </authorList>
    </citation>
    <scope>NUCLEOTIDE SEQUENCE [LARGE SCALE GENOMIC DNA]</scope>
    <source>
        <strain evidence="2">JMC-PN-2008</strain>
    </source>
</reference>
<protein>
    <submittedName>
        <fullName evidence="2">Uncharacterized protein</fullName>
    </submittedName>
</protein>
<name>A0AAN8A7G8_ELEMC</name>
<accession>A0AAN8A7G8</accession>
<comment type="caution">
    <text evidence="2">The sequence shown here is derived from an EMBL/GenBank/DDBJ whole genome shotgun (WGS) entry which is preliminary data.</text>
</comment>
<evidence type="ECO:0000256" key="1">
    <source>
        <dbReference type="SAM" id="MobiDB-lite"/>
    </source>
</evidence>
<organism evidence="2 3">
    <name type="scientific">Eleginops maclovinus</name>
    <name type="common">Patagonian blennie</name>
    <name type="synonym">Eleginus maclovinus</name>
    <dbReference type="NCBI Taxonomy" id="56733"/>
    <lineage>
        <taxon>Eukaryota</taxon>
        <taxon>Metazoa</taxon>
        <taxon>Chordata</taxon>
        <taxon>Craniata</taxon>
        <taxon>Vertebrata</taxon>
        <taxon>Euteleostomi</taxon>
        <taxon>Actinopterygii</taxon>
        <taxon>Neopterygii</taxon>
        <taxon>Teleostei</taxon>
        <taxon>Neoteleostei</taxon>
        <taxon>Acanthomorphata</taxon>
        <taxon>Eupercaria</taxon>
        <taxon>Perciformes</taxon>
        <taxon>Notothenioidei</taxon>
        <taxon>Eleginopidae</taxon>
        <taxon>Eleginops</taxon>
    </lineage>
</organism>
<reference evidence="2 3" key="2">
    <citation type="journal article" date="2023" name="Mol. Biol. Evol.">
        <title>Genomics of Secondarily Temperate Adaptation in the Only Non-Antarctic Icefish.</title>
        <authorList>
            <person name="Rivera-Colon A.G."/>
            <person name="Rayamajhi N."/>
            <person name="Minhas B.F."/>
            <person name="Madrigal G."/>
            <person name="Bilyk K.T."/>
            <person name="Yoon V."/>
            <person name="Hune M."/>
            <person name="Gregory S."/>
            <person name="Cheng C.H.C."/>
            <person name="Catchen J.M."/>
        </authorList>
    </citation>
    <scope>NUCLEOTIDE SEQUENCE [LARGE SCALE GENOMIC DNA]</scope>
    <source>
        <strain evidence="2">JMC-PN-2008</strain>
    </source>
</reference>
<sequence>MSLISHAHIALEKRRMLLQCRGVKLRASGMGGKDAEREMETISRLLPPASLSQASVPQQLSDQRRIKVRRDRQAATGEHLSGRPIFRHDAAH</sequence>
<dbReference type="AlphaFoldDB" id="A0AAN8A7G8"/>
<evidence type="ECO:0000313" key="2">
    <source>
        <dbReference type="EMBL" id="KAK5851188.1"/>
    </source>
</evidence>
<dbReference type="EMBL" id="JAUZQC010000022">
    <property type="protein sequence ID" value="KAK5851188.1"/>
    <property type="molecule type" value="Genomic_DNA"/>
</dbReference>
<gene>
    <name evidence="2" type="ORF">PBY51_002003</name>
</gene>
<proteinExistence type="predicted"/>
<evidence type="ECO:0000313" key="3">
    <source>
        <dbReference type="Proteomes" id="UP001346869"/>
    </source>
</evidence>
<feature type="region of interest" description="Disordered" evidence="1">
    <location>
        <begin position="49"/>
        <end position="92"/>
    </location>
</feature>
<dbReference type="Proteomes" id="UP001346869">
    <property type="component" value="Unassembled WGS sequence"/>
</dbReference>
<keyword evidence="3" id="KW-1185">Reference proteome</keyword>
<feature type="compositionally biased region" description="Polar residues" evidence="1">
    <location>
        <begin position="50"/>
        <end position="61"/>
    </location>
</feature>